<dbReference type="EMBL" id="CM042010">
    <property type="protein sequence ID" value="KAI3779422.1"/>
    <property type="molecule type" value="Genomic_DNA"/>
</dbReference>
<evidence type="ECO:0000313" key="1">
    <source>
        <dbReference type="EMBL" id="KAI3779422.1"/>
    </source>
</evidence>
<accession>A0ACB9G7M0</accession>
<keyword evidence="2" id="KW-1185">Reference proteome</keyword>
<reference evidence="2" key="1">
    <citation type="journal article" date="2022" name="Mol. Ecol. Resour.">
        <title>The genomes of chicory, endive, great burdock and yacon provide insights into Asteraceae palaeo-polyploidization history and plant inulin production.</title>
        <authorList>
            <person name="Fan W."/>
            <person name="Wang S."/>
            <person name="Wang H."/>
            <person name="Wang A."/>
            <person name="Jiang F."/>
            <person name="Liu H."/>
            <person name="Zhao H."/>
            <person name="Xu D."/>
            <person name="Zhang Y."/>
        </authorList>
    </citation>
    <scope>NUCLEOTIDE SEQUENCE [LARGE SCALE GENOMIC DNA]</scope>
    <source>
        <strain evidence="2">cv. Punajuju</strain>
    </source>
</reference>
<name>A0ACB9G7M0_CICIN</name>
<protein>
    <submittedName>
        <fullName evidence="1">Uncharacterized protein</fullName>
    </submittedName>
</protein>
<comment type="caution">
    <text evidence="1">The sequence shown here is derived from an EMBL/GenBank/DDBJ whole genome shotgun (WGS) entry which is preliminary data.</text>
</comment>
<gene>
    <name evidence="1" type="ORF">L2E82_09140</name>
</gene>
<sequence length="235" mass="25570">MAQGIQYDVLVRELVNWEPEFVYQAVSDIPPLSEFDSVKDDDMLASGGGDFNPGDHEKDHDMEDGEIGLEDSEKTYTDKETRGAGFVDRNGRFFPTFGGTQHVHHEKGVDESGGVDCSASRVVKPTMPVSSAPGVATVSVQQEDAEHPQKHDGATAREGGPDRATSVPLGARSTSAWSHGSVKILKKRVPVHVTGLEDIMKQYLEMGMLLGYDMESNKEKVKVLLESLGAINVDQ</sequence>
<organism evidence="1 2">
    <name type="scientific">Cichorium intybus</name>
    <name type="common">Chicory</name>
    <dbReference type="NCBI Taxonomy" id="13427"/>
    <lineage>
        <taxon>Eukaryota</taxon>
        <taxon>Viridiplantae</taxon>
        <taxon>Streptophyta</taxon>
        <taxon>Embryophyta</taxon>
        <taxon>Tracheophyta</taxon>
        <taxon>Spermatophyta</taxon>
        <taxon>Magnoliopsida</taxon>
        <taxon>eudicotyledons</taxon>
        <taxon>Gunneridae</taxon>
        <taxon>Pentapetalae</taxon>
        <taxon>asterids</taxon>
        <taxon>campanulids</taxon>
        <taxon>Asterales</taxon>
        <taxon>Asteraceae</taxon>
        <taxon>Cichorioideae</taxon>
        <taxon>Cichorieae</taxon>
        <taxon>Cichoriinae</taxon>
        <taxon>Cichorium</taxon>
    </lineage>
</organism>
<dbReference type="Proteomes" id="UP001055811">
    <property type="component" value="Linkage Group LG02"/>
</dbReference>
<evidence type="ECO:0000313" key="2">
    <source>
        <dbReference type="Proteomes" id="UP001055811"/>
    </source>
</evidence>
<proteinExistence type="predicted"/>
<reference evidence="1 2" key="2">
    <citation type="journal article" date="2022" name="Mol. Ecol. Resour.">
        <title>The genomes of chicory, endive, great burdock and yacon provide insights into Asteraceae paleo-polyploidization history and plant inulin production.</title>
        <authorList>
            <person name="Fan W."/>
            <person name="Wang S."/>
            <person name="Wang H."/>
            <person name="Wang A."/>
            <person name="Jiang F."/>
            <person name="Liu H."/>
            <person name="Zhao H."/>
            <person name="Xu D."/>
            <person name="Zhang Y."/>
        </authorList>
    </citation>
    <scope>NUCLEOTIDE SEQUENCE [LARGE SCALE GENOMIC DNA]</scope>
    <source>
        <strain evidence="2">cv. Punajuju</strain>
        <tissue evidence="1">Leaves</tissue>
    </source>
</reference>